<organism evidence="1 2">
    <name type="scientific">Irpex rosettiformis</name>
    <dbReference type="NCBI Taxonomy" id="378272"/>
    <lineage>
        <taxon>Eukaryota</taxon>
        <taxon>Fungi</taxon>
        <taxon>Dikarya</taxon>
        <taxon>Basidiomycota</taxon>
        <taxon>Agaricomycotina</taxon>
        <taxon>Agaricomycetes</taxon>
        <taxon>Polyporales</taxon>
        <taxon>Irpicaceae</taxon>
        <taxon>Irpex</taxon>
    </lineage>
</organism>
<sequence>MATSIANRCPSELVSLICAHIYEAGLAPSATETCLDPLYPSADNIPTSRPSSYPAAHWSEQAVRRTLANACLVNHVWYDAAKPWLWHKVEVRLPRSWMALVEELVGGDDEPVDYEDTALFVNRTIQEVEDAAAAAQSLMEGRKGGVDDLVRELHGKLLASLSDVNGVHIPPELLSPPATRDPSPRRLRAKSKSPGRWKLMRSISDAMQNVVGQEHPGVYIPSPQDPHPGRLIHHLDFTHFRTIGMRRSLEEGVTGRFVTPERLLAILKGMPYLLAFGGTEYMDGALTTSVLQELLLRGSHSYGRGRPSRGRGLFIVDHSDPEEEDRERRRDYVELKALDLTGCISAVFTKAMQEFVTAHLLPQPSEDQDSDAEDLRERSRVRFSTPPDEPLVFAGIRRLGLRGMKSIQTQYLQPFVLAFPFLTHLDLSCTRITPEALEALGASTTMHLKSLALDRCDRLTSESIRQFLVESPVTTGLEELSLYGDSTFPSPLTEDDMEALFSTAPCFKSGRLQYLDISSTPVNKYILLQVCAPQTKLRSLGLSYIRNIELSTIAEFLKTKASNVEILTLVMTSADLGYGPNTVSHRQATVALHTEFIRPVCTPPFSFSLSSLSSKSKPAQPPTRLRVIELAPQMLTSLGGGAGSWRIVRSKGSRGWYVDSASGWIAEAGEEAEGDKPVLRRDLEKDHPWRQEIERLADLNGNVSSGVGWHARKMEILHGHGLLGREEGLYGAVAFAYQG</sequence>
<name>A0ACB8TYZ1_9APHY</name>
<accession>A0ACB8TYZ1</accession>
<dbReference type="EMBL" id="MU274918">
    <property type="protein sequence ID" value="KAI0087297.1"/>
    <property type="molecule type" value="Genomic_DNA"/>
</dbReference>
<gene>
    <name evidence="1" type="ORF">BDY19DRAFT_954985</name>
</gene>
<comment type="caution">
    <text evidence="1">The sequence shown here is derived from an EMBL/GenBank/DDBJ whole genome shotgun (WGS) entry which is preliminary data.</text>
</comment>
<evidence type="ECO:0000313" key="1">
    <source>
        <dbReference type="EMBL" id="KAI0087297.1"/>
    </source>
</evidence>
<keyword evidence="2" id="KW-1185">Reference proteome</keyword>
<protein>
    <submittedName>
        <fullName evidence="1">Uncharacterized protein</fullName>
    </submittedName>
</protein>
<dbReference type="Proteomes" id="UP001055072">
    <property type="component" value="Unassembled WGS sequence"/>
</dbReference>
<proteinExistence type="predicted"/>
<reference evidence="1" key="1">
    <citation type="journal article" date="2021" name="Environ. Microbiol.">
        <title>Gene family expansions and transcriptome signatures uncover fungal adaptations to wood decay.</title>
        <authorList>
            <person name="Hage H."/>
            <person name="Miyauchi S."/>
            <person name="Viragh M."/>
            <person name="Drula E."/>
            <person name="Min B."/>
            <person name="Chaduli D."/>
            <person name="Navarro D."/>
            <person name="Favel A."/>
            <person name="Norest M."/>
            <person name="Lesage-Meessen L."/>
            <person name="Balint B."/>
            <person name="Merenyi Z."/>
            <person name="de Eugenio L."/>
            <person name="Morin E."/>
            <person name="Martinez A.T."/>
            <person name="Baldrian P."/>
            <person name="Stursova M."/>
            <person name="Martinez M.J."/>
            <person name="Novotny C."/>
            <person name="Magnuson J.K."/>
            <person name="Spatafora J.W."/>
            <person name="Maurice S."/>
            <person name="Pangilinan J."/>
            <person name="Andreopoulos W."/>
            <person name="LaButti K."/>
            <person name="Hundley H."/>
            <person name="Na H."/>
            <person name="Kuo A."/>
            <person name="Barry K."/>
            <person name="Lipzen A."/>
            <person name="Henrissat B."/>
            <person name="Riley R."/>
            <person name="Ahrendt S."/>
            <person name="Nagy L.G."/>
            <person name="Grigoriev I.V."/>
            <person name="Martin F."/>
            <person name="Rosso M.N."/>
        </authorList>
    </citation>
    <scope>NUCLEOTIDE SEQUENCE</scope>
    <source>
        <strain evidence="1">CBS 384.51</strain>
    </source>
</reference>
<evidence type="ECO:0000313" key="2">
    <source>
        <dbReference type="Proteomes" id="UP001055072"/>
    </source>
</evidence>